<feature type="region of interest" description="Disordered" evidence="5">
    <location>
        <begin position="918"/>
        <end position="943"/>
    </location>
</feature>
<dbReference type="GO" id="GO:0005085">
    <property type="term" value="F:guanyl-nucleotide exchange factor activity"/>
    <property type="evidence" value="ECO:0007669"/>
    <property type="project" value="UniProtKB-KW"/>
</dbReference>
<proteinExistence type="inferred from homology"/>
<sequence>MASAANYQQKLVDEYMSDSDSNIADIDAIAHEIAEAAQVQSQSGLLQQPHQPLNHSDENVYVCKDKTVLNYTEPCTSSSVITTTDNNPYITPEHDRSGSQHQLQNPWYPFSLSLPALSPYTQEANGNTPHRRLRQTAKYHSLSSLAAFDHPSGKSTAHSLKNLNLQRRLQNWLPHVVFSGDPENSSGVRMNNPVDPSFAMAGFTTAAKSFTTSPRANPTTAKSTATTISLPSNSDTTDSRTVSFESSQHSMSNQPCMSMPVESLFSMESRRRSIQLIPSHDNLVKESAGTDNRYNVTMDAIFVAHFNTLKGNVIEYQFPAVLNPFENPLFLVANIAGVEYKSIPSGAHAIARDVIYFTCGLDRFGIAALENLALGTSDASNNNERGARIKAVGIVVSNNASLFTHLPFLQQQAARFVRNQGSLDDLIAYFIKHQQNPFPYRNMIESFSLENFKIGHPASHLPAMVSLFKVKIFVLWKYALLQKRILFYGQPPVQQSCHNVVCTTLLTSHSVPAGFKVKSNPLHFISVADIDAVSFFDSFIACTTETIFGTKPVLFDAFVEDTKINPVRVMGAKNTRPDEGRLATTNDADVLRYASLKKAISQGCSDHIFLDGLMSPSSGGSFDQQLPSGKKMLVIAKGKFKKWTHNVKSASGAGSNGHYRTMSMDNFLPLKSNSSHMESASIGVGHTTVDVTNSTVVSAARIIEFFDHLNTNIFHMLLLIERSTDPVVRPCRIQNLLMLHPVHDLQFVADLVRVYYINVSIEPLQGKNKRWSTLAPAPAPAQTHPSLSPPPIPTPVSQYHQHNYPSLSITHPHEFAFNGTSDESLGLISPTPSDASTDPPVPLTVLLPRTSSVRIASQTPSISSPSSSNPVSASPAQPKPSPSRPLTGNMPMIIMPRTSSLILTNGLHKEPVSPLHKVHMSIQRPASTPPNSSNLTPAESQLDSTQLKNTLPVSVSTLFQSGGDLSSSAGLSDALVDPVDLTNTKLPNTSGWGSTMLRSKGVKCECCAAILDM</sequence>
<dbReference type="GeneID" id="18237928"/>
<dbReference type="AlphaFoldDB" id="F4NU63"/>
<protein>
    <recommendedName>
        <fullName evidence="2">DENN domain-containing protein 11</fullName>
    </recommendedName>
    <alternativeName>
        <fullName evidence="4">Protein LCHN</fullName>
    </alternativeName>
</protein>
<organism evidence="7 8">
    <name type="scientific">Batrachochytrium dendrobatidis (strain JAM81 / FGSC 10211)</name>
    <name type="common">Frog chytrid fungus</name>
    <dbReference type="NCBI Taxonomy" id="684364"/>
    <lineage>
        <taxon>Eukaryota</taxon>
        <taxon>Fungi</taxon>
        <taxon>Fungi incertae sedis</taxon>
        <taxon>Chytridiomycota</taxon>
        <taxon>Chytridiomycota incertae sedis</taxon>
        <taxon>Chytridiomycetes</taxon>
        <taxon>Rhizophydiales</taxon>
        <taxon>Rhizophydiales incertae sedis</taxon>
        <taxon>Batrachochytrium</taxon>
    </lineage>
</organism>
<evidence type="ECO:0000256" key="5">
    <source>
        <dbReference type="SAM" id="MobiDB-lite"/>
    </source>
</evidence>
<evidence type="ECO:0000259" key="6">
    <source>
        <dbReference type="PROSITE" id="PS50211"/>
    </source>
</evidence>
<dbReference type="InterPro" id="IPR018626">
    <property type="entry name" value="LCHN/Anr2"/>
</dbReference>
<dbReference type="Proteomes" id="UP000007241">
    <property type="component" value="Unassembled WGS sequence"/>
</dbReference>
<feature type="region of interest" description="Disordered" evidence="5">
    <location>
        <begin position="209"/>
        <end position="255"/>
    </location>
</feature>
<keyword evidence="8" id="KW-1185">Reference proteome</keyword>
<dbReference type="EMBL" id="GL882879">
    <property type="protein sequence ID" value="EGF83575.1"/>
    <property type="molecule type" value="Genomic_DNA"/>
</dbReference>
<dbReference type="HOGENOM" id="CLU_297344_0_0_1"/>
<reference evidence="7 8" key="1">
    <citation type="submission" date="2009-12" db="EMBL/GenBank/DDBJ databases">
        <title>The draft genome of Batrachochytrium dendrobatidis.</title>
        <authorList>
            <consortium name="US DOE Joint Genome Institute (JGI-PGF)"/>
            <person name="Kuo A."/>
            <person name="Salamov A."/>
            <person name="Schmutz J."/>
            <person name="Lucas S."/>
            <person name="Pitluck S."/>
            <person name="Rosenblum E."/>
            <person name="Stajich J."/>
            <person name="Eisen M."/>
            <person name="Grigoriev I.V."/>
        </authorList>
    </citation>
    <scope>NUCLEOTIDE SEQUENCE [LARGE SCALE GENOMIC DNA]</scope>
    <source>
        <strain evidence="8">JAM81 / FGSC 10211</strain>
    </source>
</reference>
<dbReference type="PANTHER" id="PTHR31017:SF2">
    <property type="entry name" value="DENN DOMAIN-CONTAINING PROTEIN 11"/>
    <property type="match status" value="1"/>
</dbReference>
<accession>F4NU63</accession>
<evidence type="ECO:0000256" key="1">
    <source>
        <dbReference type="ARBA" id="ARBA00007629"/>
    </source>
</evidence>
<evidence type="ECO:0000256" key="4">
    <source>
        <dbReference type="ARBA" id="ARBA00033400"/>
    </source>
</evidence>
<feature type="compositionally biased region" description="Low complexity" evidence="5">
    <location>
        <begin position="829"/>
        <end position="848"/>
    </location>
</feature>
<evidence type="ECO:0000256" key="2">
    <source>
        <dbReference type="ARBA" id="ARBA00015743"/>
    </source>
</evidence>
<dbReference type="InParanoid" id="F4NU63"/>
<name>F4NU63_BATDJ</name>
<keyword evidence="3" id="KW-0344">Guanine-nucleotide releasing factor</keyword>
<dbReference type="PROSITE" id="PS50211">
    <property type="entry name" value="DENN"/>
    <property type="match status" value="1"/>
</dbReference>
<feature type="domain" description="UDENN" evidence="6">
    <location>
        <begin position="299"/>
        <end position="773"/>
    </location>
</feature>
<feature type="region of interest" description="Disordered" evidence="5">
    <location>
        <begin position="772"/>
        <end position="792"/>
    </location>
</feature>
<comment type="similarity">
    <text evidence="1">Belongs to the DENND11 family.</text>
</comment>
<feature type="region of interest" description="Disordered" evidence="5">
    <location>
        <begin position="820"/>
        <end position="891"/>
    </location>
</feature>
<evidence type="ECO:0000313" key="8">
    <source>
        <dbReference type="Proteomes" id="UP000007241"/>
    </source>
</evidence>
<feature type="compositionally biased region" description="Polar residues" evidence="5">
    <location>
        <begin position="924"/>
        <end position="943"/>
    </location>
</feature>
<dbReference type="InterPro" id="IPR037516">
    <property type="entry name" value="Tripartite_DENN"/>
</dbReference>
<dbReference type="RefSeq" id="XP_006675555.1">
    <property type="nucleotide sequence ID" value="XM_006675492.1"/>
</dbReference>
<dbReference type="GO" id="GO:0005737">
    <property type="term" value="C:cytoplasm"/>
    <property type="evidence" value="ECO:0000318"/>
    <property type="project" value="GO_Central"/>
</dbReference>
<evidence type="ECO:0000256" key="3">
    <source>
        <dbReference type="ARBA" id="ARBA00022658"/>
    </source>
</evidence>
<evidence type="ECO:0000313" key="7">
    <source>
        <dbReference type="EMBL" id="EGF83575.1"/>
    </source>
</evidence>
<dbReference type="Pfam" id="PF09804">
    <property type="entry name" value="DENND11"/>
    <property type="match status" value="1"/>
</dbReference>
<gene>
    <name evidence="7" type="ORF">BATDEDRAFT_22388</name>
</gene>
<feature type="compositionally biased region" description="Low complexity" evidence="5">
    <location>
        <begin position="856"/>
        <end position="876"/>
    </location>
</feature>
<dbReference type="InterPro" id="IPR051731">
    <property type="entry name" value="DENND11/AVL9_GEFs"/>
</dbReference>
<dbReference type="STRING" id="684364.F4NU63"/>
<dbReference type="OrthoDB" id="2152680at2759"/>
<dbReference type="PANTHER" id="PTHR31017">
    <property type="entry name" value="LATE SECRETORY PATHWAY PROTEIN AVL9-RELATED"/>
    <property type="match status" value="1"/>
</dbReference>